<keyword evidence="2 5" id="KW-0689">Ribosomal protein</keyword>
<dbReference type="SUPFAM" id="SSF52313">
    <property type="entry name" value="Ribosomal protein S2"/>
    <property type="match status" value="1"/>
</dbReference>
<evidence type="ECO:0000256" key="2">
    <source>
        <dbReference type="ARBA" id="ARBA00022980"/>
    </source>
</evidence>
<evidence type="ECO:0000256" key="5">
    <source>
        <dbReference type="HAMAP-Rule" id="MF_00291"/>
    </source>
</evidence>
<dbReference type="FunFam" id="3.40.50.10490:FF:000030">
    <property type="entry name" value="30S ribosomal protein S2"/>
    <property type="match status" value="1"/>
</dbReference>
<organism evidence="7">
    <name type="scientific">uncultured euryarchaeote Rifle_16ft_4_minimus_37884</name>
    <dbReference type="NCBI Taxonomy" id="1665196"/>
    <lineage>
        <taxon>Archaea</taxon>
        <taxon>Methanobacteriati</taxon>
        <taxon>Methanobacteriota</taxon>
        <taxon>environmental samples</taxon>
    </lineage>
</organism>
<dbReference type="GO" id="GO:0003735">
    <property type="term" value="F:structural constituent of ribosome"/>
    <property type="evidence" value="ECO:0007669"/>
    <property type="project" value="InterPro"/>
</dbReference>
<keyword evidence="3 5" id="KW-0687">Ribonucleoprotein</keyword>
<name>A0A0H4TQS5_9EURY</name>
<dbReference type="HAMAP" id="MF_00291_A">
    <property type="entry name" value="Ribosomal_uS2_A"/>
    <property type="match status" value="1"/>
</dbReference>
<comment type="similarity">
    <text evidence="1 5 6">Belongs to the universal ribosomal protein uS2 family.</text>
</comment>
<dbReference type="InterPro" id="IPR018130">
    <property type="entry name" value="Ribosomal_uS2_CS"/>
</dbReference>
<dbReference type="InterPro" id="IPR001865">
    <property type="entry name" value="Ribosomal_uS2"/>
</dbReference>
<accession>A0A0H4TQS5</accession>
<dbReference type="PRINTS" id="PR00395">
    <property type="entry name" value="RIBOSOMALS2"/>
</dbReference>
<evidence type="ECO:0000256" key="3">
    <source>
        <dbReference type="ARBA" id="ARBA00023274"/>
    </source>
</evidence>
<dbReference type="EMBL" id="KT007008">
    <property type="protein sequence ID" value="AKQ03139.1"/>
    <property type="molecule type" value="Genomic_DNA"/>
</dbReference>
<dbReference type="Pfam" id="PF00318">
    <property type="entry name" value="Ribosomal_S2"/>
    <property type="match status" value="2"/>
</dbReference>
<dbReference type="InterPro" id="IPR023591">
    <property type="entry name" value="Ribosomal_uS2_flav_dom_sf"/>
</dbReference>
<gene>
    <name evidence="7" type="primary">rps2P</name>
    <name evidence="5" type="synonym">rps2</name>
</gene>
<dbReference type="AlphaFoldDB" id="A0A0H4TQS5"/>
<dbReference type="InterPro" id="IPR023454">
    <property type="entry name" value="Ribosomal_uS2_arc"/>
</dbReference>
<dbReference type="PANTHER" id="PTHR11489">
    <property type="entry name" value="40S RIBOSOMAL PROTEIN SA"/>
    <property type="match status" value="1"/>
</dbReference>
<reference evidence="7" key="1">
    <citation type="journal article" date="2015" name="ISME J.">
        <title>Aquifer environment selects for microbial species cohorts in sediment and groundwater.</title>
        <authorList>
            <person name="Hug L.A."/>
            <person name="Thomas B.C."/>
            <person name="Brown C.T."/>
            <person name="Frischkorn K.R."/>
            <person name="Williams K.H."/>
            <person name="Tringe S.G."/>
            <person name="Banfield J.F."/>
        </authorList>
    </citation>
    <scope>NUCLEOTIDE SEQUENCE</scope>
</reference>
<evidence type="ECO:0000256" key="6">
    <source>
        <dbReference type="RuleBase" id="RU003631"/>
    </source>
</evidence>
<dbReference type="PROSITE" id="PS00963">
    <property type="entry name" value="RIBOSOMAL_S2_2"/>
    <property type="match status" value="1"/>
</dbReference>
<dbReference type="InterPro" id="IPR005707">
    <property type="entry name" value="Ribosomal_uS2_euk/arc"/>
</dbReference>
<dbReference type="GO" id="GO:0006412">
    <property type="term" value="P:translation"/>
    <property type="evidence" value="ECO:0007669"/>
    <property type="project" value="UniProtKB-UniRule"/>
</dbReference>
<evidence type="ECO:0000313" key="7">
    <source>
        <dbReference type="EMBL" id="AKQ03139.1"/>
    </source>
</evidence>
<proteinExistence type="inferred from homology"/>
<dbReference type="Gene3D" id="3.40.50.10490">
    <property type="entry name" value="Glucose-6-phosphate isomerase like protein, domain 1"/>
    <property type="match status" value="1"/>
</dbReference>
<evidence type="ECO:0000256" key="1">
    <source>
        <dbReference type="ARBA" id="ARBA00006242"/>
    </source>
</evidence>
<dbReference type="NCBIfam" id="TIGR01012">
    <property type="entry name" value="uS2_euk_arch"/>
    <property type="match status" value="1"/>
</dbReference>
<sequence length="207" mass="23036">MMQEEEQTGVQGLLVPEDVYLTSGVHIGTQQKSADMKAFIYKVRIDGLYVLDIKKTDTRIREASKFLARVKPENILVVAARQYGQKPSRLFAQRIGAQVLAGRFVPGTLTNPNLPEFMEPEVLVVTDPAADQQALREALNVGIPVVALCDANNETRYVDLVIPTNNKGRRALATIYWLLTREVLKARGAVKSDEEFTSTIDDYEASL</sequence>
<evidence type="ECO:0000256" key="4">
    <source>
        <dbReference type="ARBA" id="ARBA00035256"/>
    </source>
</evidence>
<dbReference type="GO" id="GO:0015935">
    <property type="term" value="C:small ribosomal subunit"/>
    <property type="evidence" value="ECO:0007669"/>
    <property type="project" value="InterPro"/>
</dbReference>
<protein>
    <recommendedName>
        <fullName evidence="4 5">Small ribosomal subunit protein uS2</fullName>
    </recommendedName>
</protein>